<organism evidence="2 3">
    <name type="scientific">Coccomyxa subellipsoidea (strain C-169)</name>
    <name type="common">Green microalga</name>
    <dbReference type="NCBI Taxonomy" id="574566"/>
    <lineage>
        <taxon>Eukaryota</taxon>
        <taxon>Viridiplantae</taxon>
        <taxon>Chlorophyta</taxon>
        <taxon>core chlorophytes</taxon>
        <taxon>Trebouxiophyceae</taxon>
        <taxon>Trebouxiophyceae incertae sedis</taxon>
        <taxon>Coccomyxaceae</taxon>
        <taxon>Coccomyxa</taxon>
        <taxon>Coccomyxa subellipsoidea</taxon>
    </lineage>
</organism>
<dbReference type="GeneID" id="17041385"/>
<dbReference type="PROSITE" id="PS51257">
    <property type="entry name" value="PROKAR_LIPOPROTEIN"/>
    <property type="match status" value="1"/>
</dbReference>
<protein>
    <submittedName>
        <fullName evidence="2">Uncharacterized protein</fullName>
    </submittedName>
</protein>
<keyword evidence="1" id="KW-0732">Signal</keyword>
<evidence type="ECO:0000313" key="3">
    <source>
        <dbReference type="Proteomes" id="UP000007264"/>
    </source>
</evidence>
<feature type="chain" id="PRO_5003636594" evidence="1">
    <location>
        <begin position="23"/>
        <end position="221"/>
    </location>
</feature>
<dbReference type="OrthoDB" id="10404242at2759"/>
<comment type="caution">
    <text evidence="2">The sequence shown here is derived from an EMBL/GenBank/DDBJ whole genome shotgun (WGS) entry which is preliminary data.</text>
</comment>
<feature type="signal peptide" evidence="1">
    <location>
        <begin position="1"/>
        <end position="22"/>
    </location>
</feature>
<accession>I0YYC4</accession>
<dbReference type="RefSeq" id="XP_005647937.1">
    <property type="nucleotide sequence ID" value="XM_005647880.1"/>
</dbReference>
<dbReference type="AlphaFoldDB" id="I0YYC4"/>
<dbReference type="EMBL" id="AGSI01000007">
    <property type="protein sequence ID" value="EIE23393.1"/>
    <property type="molecule type" value="Genomic_DNA"/>
</dbReference>
<dbReference type="KEGG" id="csl:COCSUDRAFT_41649"/>
<keyword evidence="3" id="KW-1185">Reference proteome</keyword>
<evidence type="ECO:0000313" key="2">
    <source>
        <dbReference type="EMBL" id="EIE23393.1"/>
    </source>
</evidence>
<proteinExistence type="predicted"/>
<dbReference type="Proteomes" id="UP000007264">
    <property type="component" value="Unassembled WGS sequence"/>
</dbReference>
<sequence>MRGAPQLLCLAVGACILQASLAASSRRQLKAQSGKFVFNTQLPESATNLGLGAVAFPGSSKNDLWTTVGKNITLFLEQQFEAGKCKFNKVYCQDVSDAFGQMLLDDLSSAGQFGASSSMSDSTISKLNDFFYVFQPKGLTSAPADLVAKVTKDTPTPTPDPTSTIITSIVTATNDFEAAVQKLTGFAPPPGGFSKVLEKFFGNAATIDGAAAAAAGAAGGR</sequence>
<evidence type="ECO:0000256" key="1">
    <source>
        <dbReference type="SAM" id="SignalP"/>
    </source>
</evidence>
<gene>
    <name evidence="2" type="ORF">COCSUDRAFT_41649</name>
</gene>
<name>I0YYC4_COCSC</name>
<reference evidence="2 3" key="1">
    <citation type="journal article" date="2012" name="Genome Biol.">
        <title>The genome of the polar eukaryotic microalga coccomyxa subellipsoidea reveals traits of cold adaptation.</title>
        <authorList>
            <person name="Blanc G."/>
            <person name="Agarkova I."/>
            <person name="Grimwood J."/>
            <person name="Kuo A."/>
            <person name="Brueggeman A."/>
            <person name="Dunigan D."/>
            <person name="Gurnon J."/>
            <person name="Ladunga I."/>
            <person name="Lindquist E."/>
            <person name="Lucas S."/>
            <person name="Pangilinan J."/>
            <person name="Proschold T."/>
            <person name="Salamov A."/>
            <person name="Schmutz J."/>
            <person name="Weeks D."/>
            <person name="Yamada T."/>
            <person name="Claverie J.M."/>
            <person name="Grigoriev I."/>
            <person name="Van Etten J."/>
            <person name="Lomsadze A."/>
            <person name="Borodovsky M."/>
        </authorList>
    </citation>
    <scope>NUCLEOTIDE SEQUENCE [LARGE SCALE GENOMIC DNA]</scope>
    <source>
        <strain evidence="2 3">C-169</strain>
    </source>
</reference>